<proteinExistence type="predicted"/>
<dbReference type="Gene3D" id="2.102.10.10">
    <property type="entry name" value="Rieske [2Fe-2S] iron-sulphur domain"/>
    <property type="match status" value="1"/>
</dbReference>
<keyword evidence="4" id="KW-0411">Iron-sulfur</keyword>
<dbReference type="OrthoDB" id="9800167at2"/>
<name>A0A2N5Y2K4_9GAMM</name>
<dbReference type="GO" id="GO:0051537">
    <property type="term" value="F:2 iron, 2 sulfur cluster binding"/>
    <property type="evidence" value="ECO:0007669"/>
    <property type="project" value="UniProtKB-KW"/>
</dbReference>
<evidence type="ECO:0000256" key="3">
    <source>
        <dbReference type="ARBA" id="ARBA00023004"/>
    </source>
</evidence>
<sequence>MYFQSLEKLINLGDGYRRQFRIDHLSLLLVQDEGERYLFESHCPHREHPLDNAAIIGGMLECPLHRYRFDLGSGELLQATELPCRGLRVYSLVYEGNEVGVMLPA</sequence>
<organism evidence="6 7">
    <name type="scientific">Kineobactrum sediminis</name>
    <dbReference type="NCBI Taxonomy" id="1905677"/>
    <lineage>
        <taxon>Bacteria</taxon>
        <taxon>Pseudomonadati</taxon>
        <taxon>Pseudomonadota</taxon>
        <taxon>Gammaproteobacteria</taxon>
        <taxon>Cellvibrionales</taxon>
        <taxon>Halieaceae</taxon>
        <taxon>Kineobactrum</taxon>
    </lineage>
</organism>
<keyword evidence="3" id="KW-0408">Iron</keyword>
<evidence type="ECO:0000256" key="4">
    <source>
        <dbReference type="ARBA" id="ARBA00023014"/>
    </source>
</evidence>
<keyword evidence="7" id="KW-1185">Reference proteome</keyword>
<reference evidence="7" key="1">
    <citation type="submission" date="2017-11" db="EMBL/GenBank/DDBJ databases">
        <title>The draft genome sequence of Chromatocurvus sp. F02.</title>
        <authorList>
            <person name="Du Z.-J."/>
            <person name="Chang Y.-Q."/>
        </authorList>
    </citation>
    <scope>NUCLEOTIDE SEQUENCE [LARGE SCALE GENOMIC DNA]</scope>
    <source>
        <strain evidence="7">F02</strain>
    </source>
</reference>
<dbReference type="SUPFAM" id="SSF50022">
    <property type="entry name" value="ISP domain"/>
    <property type="match status" value="1"/>
</dbReference>
<keyword evidence="1" id="KW-0001">2Fe-2S</keyword>
<evidence type="ECO:0000259" key="5">
    <source>
        <dbReference type="PROSITE" id="PS51296"/>
    </source>
</evidence>
<dbReference type="EMBL" id="PKLZ01000007">
    <property type="protein sequence ID" value="PLW82616.1"/>
    <property type="molecule type" value="Genomic_DNA"/>
</dbReference>
<keyword evidence="2" id="KW-0479">Metal-binding</keyword>
<feature type="domain" description="Rieske" evidence="5">
    <location>
        <begin position="1"/>
        <end position="101"/>
    </location>
</feature>
<evidence type="ECO:0000313" key="7">
    <source>
        <dbReference type="Proteomes" id="UP000234845"/>
    </source>
</evidence>
<dbReference type="PROSITE" id="PS51296">
    <property type="entry name" value="RIESKE"/>
    <property type="match status" value="1"/>
</dbReference>
<gene>
    <name evidence="6" type="ORF">CWI75_08510</name>
</gene>
<evidence type="ECO:0000256" key="2">
    <source>
        <dbReference type="ARBA" id="ARBA00022723"/>
    </source>
</evidence>
<comment type="caution">
    <text evidence="6">The sequence shown here is derived from an EMBL/GenBank/DDBJ whole genome shotgun (WGS) entry which is preliminary data.</text>
</comment>
<evidence type="ECO:0000256" key="1">
    <source>
        <dbReference type="ARBA" id="ARBA00022714"/>
    </source>
</evidence>
<accession>A0A2N5Y2K4</accession>
<dbReference type="Pfam" id="PF00355">
    <property type="entry name" value="Rieske"/>
    <property type="match status" value="1"/>
</dbReference>
<protein>
    <submittedName>
        <fullName evidence="6">Rieske (2Fe-2S) protein</fullName>
    </submittedName>
</protein>
<dbReference type="AlphaFoldDB" id="A0A2N5Y2K4"/>
<dbReference type="InterPro" id="IPR017941">
    <property type="entry name" value="Rieske_2Fe-2S"/>
</dbReference>
<dbReference type="RefSeq" id="WP_101521084.1">
    <property type="nucleotide sequence ID" value="NZ_PKLZ01000007.1"/>
</dbReference>
<dbReference type="InterPro" id="IPR036922">
    <property type="entry name" value="Rieske_2Fe-2S_sf"/>
</dbReference>
<dbReference type="Proteomes" id="UP000234845">
    <property type="component" value="Unassembled WGS sequence"/>
</dbReference>
<dbReference type="GO" id="GO:0046872">
    <property type="term" value="F:metal ion binding"/>
    <property type="evidence" value="ECO:0007669"/>
    <property type="project" value="UniProtKB-KW"/>
</dbReference>
<evidence type="ECO:0000313" key="6">
    <source>
        <dbReference type="EMBL" id="PLW82616.1"/>
    </source>
</evidence>